<dbReference type="InterPro" id="IPR002347">
    <property type="entry name" value="SDR_fam"/>
</dbReference>
<dbReference type="OrthoDB" id="5292672at2"/>
<dbReference type="Gene3D" id="3.40.50.720">
    <property type="entry name" value="NAD(P)-binding Rossmann-like Domain"/>
    <property type="match status" value="1"/>
</dbReference>
<accession>A0A494XFF2</accession>
<comment type="similarity">
    <text evidence="1">Belongs to the short-chain dehydrogenases/reductases (SDR) family.</text>
</comment>
<dbReference type="Pfam" id="PF00106">
    <property type="entry name" value="adh_short"/>
    <property type="match status" value="1"/>
</dbReference>
<dbReference type="GO" id="GO:0016491">
    <property type="term" value="F:oxidoreductase activity"/>
    <property type="evidence" value="ECO:0007669"/>
    <property type="project" value="UniProtKB-KW"/>
</dbReference>
<comment type="caution">
    <text evidence="3">The sequence shown here is derived from an EMBL/GenBank/DDBJ whole genome shotgun (WGS) entry which is preliminary data.</text>
</comment>
<keyword evidence="4" id="KW-1185">Reference proteome</keyword>
<dbReference type="InterPro" id="IPR036291">
    <property type="entry name" value="NAD(P)-bd_dom_sf"/>
</dbReference>
<evidence type="ECO:0000256" key="2">
    <source>
        <dbReference type="ARBA" id="ARBA00023002"/>
    </source>
</evidence>
<dbReference type="AlphaFoldDB" id="A0A494XFF2"/>
<dbReference type="RefSeq" id="WP_121277758.1">
    <property type="nucleotide sequence ID" value="NZ_RBZV01000003.1"/>
</dbReference>
<dbReference type="PRINTS" id="PR00081">
    <property type="entry name" value="GDHRDH"/>
</dbReference>
<evidence type="ECO:0000313" key="3">
    <source>
        <dbReference type="EMBL" id="RKP49370.1"/>
    </source>
</evidence>
<dbReference type="Proteomes" id="UP000280434">
    <property type="component" value="Unassembled WGS sequence"/>
</dbReference>
<dbReference type="SUPFAM" id="SSF51735">
    <property type="entry name" value="NAD(P)-binding Rossmann-fold domains"/>
    <property type="match status" value="1"/>
</dbReference>
<name>A0A494XFF2_9BURK</name>
<sequence>MTASPDLRPRATTQAEPARIVLVTDGTHGLGRALALGFAEQGWDVAVHHAGAPDAAEPLLVQIRALGRRAVALRADLGIEREAEQLVPACTAALGRPVCAINHASLTAQDSVHNAGYDTLLKLTAVNVAAPVVLARALYDATPETAREHERERAVVINMLDQKLDHPNPDRLSYSLSKAALQTATVALARSLAPKVRVVGLVPGDAPPEAGYASFAEDVVAAARYLAGANGVTGATLVVDGGRHLQPLARDATVSAR</sequence>
<gene>
    <name evidence="3" type="ORF">D7S89_11440</name>
</gene>
<evidence type="ECO:0000313" key="4">
    <source>
        <dbReference type="Proteomes" id="UP000280434"/>
    </source>
</evidence>
<dbReference type="EMBL" id="RBZV01000003">
    <property type="protein sequence ID" value="RKP49370.1"/>
    <property type="molecule type" value="Genomic_DNA"/>
</dbReference>
<dbReference type="PANTHER" id="PTHR43639">
    <property type="entry name" value="OXIDOREDUCTASE, SHORT-CHAIN DEHYDROGENASE/REDUCTASE FAMILY (AFU_ORTHOLOGUE AFUA_5G02870)"/>
    <property type="match status" value="1"/>
</dbReference>
<evidence type="ECO:0000256" key="1">
    <source>
        <dbReference type="ARBA" id="ARBA00006484"/>
    </source>
</evidence>
<dbReference type="PANTHER" id="PTHR43639:SF1">
    <property type="entry name" value="SHORT-CHAIN DEHYDROGENASE_REDUCTASE FAMILY PROTEIN"/>
    <property type="match status" value="1"/>
</dbReference>
<proteinExistence type="inferred from homology"/>
<organism evidence="3 4">
    <name type="scientific">Trinickia fusca</name>
    <dbReference type="NCBI Taxonomy" id="2419777"/>
    <lineage>
        <taxon>Bacteria</taxon>
        <taxon>Pseudomonadati</taxon>
        <taxon>Pseudomonadota</taxon>
        <taxon>Betaproteobacteria</taxon>
        <taxon>Burkholderiales</taxon>
        <taxon>Burkholderiaceae</taxon>
        <taxon>Trinickia</taxon>
    </lineage>
</organism>
<reference evidence="3 4" key="1">
    <citation type="submission" date="2018-10" db="EMBL/GenBank/DDBJ databases">
        <title>Paraburkholderia sp. 7MK8-2, isolated from soil.</title>
        <authorList>
            <person name="Gao Z.-H."/>
            <person name="Qiu L.-H."/>
        </authorList>
    </citation>
    <scope>NUCLEOTIDE SEQUENCE [LARGE SCALE GENOMIC DNA]</scope>
    <source>
        <strain evidence="3 4">7MK8-2</strain>
    </source>
</reference>
<protein>
    <submittedName>
        <fullName evidence="3">SDR family NAD(P)-dependent oxidoreductase</fullName>
    </submittedName>
</protein>
<keyword evidence="2" id="KW-0560">Oxidoreductase</keyword>